<sequence>MIMTPGLGYYYSGMARSKNALTLIMLCFMSFAVVTIQWFIFGFSLTFSDSGGKFWGDCTYCLFRNVGQQVLANVITVPTITFQFYQLMFATITPALIFGSTAERVRLLPAGIFVFLWSTFVYSPIAYWAWSANGWLNVLGYLDFAGGTPVHTSSGFAGLAFAIVIGRRKHTDDFKASSIANVFLGTALLWFGWFGFNGGSEIASNARAANAMVVTNIAASVGGLVWMLLDYLSHKKVSGLGFCSGAVAGLVGITPASGFVSPASAIAIGGIVSVVCNTVVKLKGHFFYDDTLDSFNVHGIGGFTGDILTGIFAQKWVKAMNIYPNAGSVDSACIDSLPGLGWLDGNWVQVPKQLAGAGAGAAWAFVLTYIIVFVMQKIPGLQLRVSHETEVLGSDQAEMGEVSYDYVESLSQVSREDIKMAAPAPAPAAVEK</sequence>
<evidence type="ECO:0000256" key="3">
    <source>
        <dbReference type="ARBA" id="ARBA00022448"/>
    </source>
</evidence>
<dbReference type="Proteomes" id="UP000070544">
    <property type="component" value="Unassembled WGS sequence"/>
</dbReference>
<evidence type="ECO:0000259" key="9">
    <source>
        <dbReference type="Pfam" id="PF00909"/>
    </source>
</evidence>
<dbReference type="PANTHER" id="PTHR43029">
    <property type="entry name" value="AMMONIUM TRANSPORTER MEP2"/>
    <property type="match status" value="1"/>
</dbReference>
<feature type="domain" description="Ammonium transporter AmtB-like" evidence="9">
    <location>
        <begin position="1"/>
        <end position="404"/>
    </location>
</feature>
<keyword evidence="7 8" id="KW-0924">Ammonia transport</keyword>
<keyword evidence="5 8" id="KW-1133">Transmembrane helix</keyword>
<comment type="subcellular location">
    <subcellularLocation>
        <location evidence="8">Cell membrane</location>
        <topology evidence="8">Multi-pass membrane protein</topology>
    </subcellularLocation>
    <subcellularLocation>
        <location evidence="1">Membrane</location>
        <topology evidence="1">Multi-pass membrane protein</topology>
    </subcellularLocation>
</comment>
<dbReference type="OMA" id="FVFYQFA"/>
<evidence type="ECO:0000256" key="6">
    <source>
        <dbReference type="ARBA" id="ARBA00023136"/>
    </source>
</evidence>
<dbReference type="STRING" id="1344416.A0A139ALT4"/>
<dbReference type="Pfam" id="PF00909">
    <property type="entry name" value="Ammonium_transp"/>
    <property type="match status" value="1"/>
</dbReference>
<gene>
    <name evidence="10" type="ORF">M427DRAFT_110114</name>
</gene>
<evidence type="ECO:0000256" key="7">
    <source>
        <dbReference type="ARBA" id="ARBA00023177"/>
    </source>
</evidence>
<proteinExistence type="inferred from homology"/>
<protein>
    <recommendedName>
        <fullName evidence="8">Ammonium transporter</fullName>
    </recommendedName>
</protein>
<dbReference type="InterPro" id="IPR029020">
    <property type="entry name" value="Ammonium/urea_transptr"/>
</dbReference>
<comment type="similarity">
    <text evidence="2 8">Belongs to the ammonia transporter channel (TC 1.A.11.2) family.</text>
</comment>
<feature type="transmembrane region" description="Helical" evidence="8">
    <location>
        <begin position="178"/>
        <end position="196"/>
    </location>
</feature>
<feature type="transmembrane region" description="Helical" evidence="8">
    <location>
        <begin position="354"/>
        <end position="375"/>
    </location>
</feature>
<dbReference type="PANTHER" id="PTHR43029:SF10">
    <property type="entry name" value="AMMONIUM TRANSPORTER MEP2"/>
    <property type="match status" value="1"/>
</dbReference>
<dbReference type="InterPro" id="IPR024041">
    <property type="entry name" value="NH4_transpt_AmtB-like_dom"/>
</dbReference>
<dbReference type="Gene3D" id="1.10.3430.10">
    <property type="entry name" value="Ammonium transporter AmtB like domains"/>
    <property type="match status" value="1"/>
</dbReference>
<comment type="caution">
    <text evidence="8">Lacks conserved residue(s) required for the propagation of feature annotation.</text>
</comment>
<dbReference type="NCBIfam" id="TIGR00836">
    <property type="entry name" value="amt"/>
    <property type="match status" value="1"/>
</dbReference>
<keyword evidence="6 8" id="KW-0472">Membrane</keyword>
<feature type="transmembrane region" description="Helical" evidence="8">
    <location>
        <begin position="20"/>
        <end position="41"/>
    </location>
</feature>
<evidence type="ECO:0000256" key="8">
    <source>
        <dbReference type="RuleBase" id="RU362002"/>
    </source>
</evidence>
<dbReference type="OrthoDB" id="534912at2759"/>
<evidence type="ECO:0000313" key="11">
    <source>
        <dbReference type="Proteomes" id="UP000070544"/>
    </source>
</evidence>
<name>A0A139ALT4_GONPJ</name>
<feature type="transmembrane region" description="Helical" evidence="8">
    <location>
        <begin position="236"/>
        <end position="253"/>
    </location>
</feature>
<keyword evidence="3 8" id="KW-0813">Transport</keyword>
<feature type="transmembrane region" description="Helical" evidence="8">
    <location>
        <begin position="80"/>
        <end position="98"/>
    </location>
</feature>
<evidence type="ECO:0000256" key="2">
    <source>
        <dbReference type="ARBA" id="ARBA00005887"/>
    </source>
</evidence>
<dbReference type="InterPro" id="IPR001905">
    <property type="entry name" value="Ammonium_transpt"/>
</dbReference>
<evidence type="ECO:0000256" key="1">
    <source>
        <dbReference type="ARBA" id="ARBA00004141"/>
    </source>
</evidence>
<dbReference type="GO" id="GO:0005886">
    <property type="term" value="C:plasma membrane"/>
    <property type="evidence" value="ECO:0007669"/>
    <property type="project" value="UniProtKB-SubCell"/>
</dbReference>
<feature type="transmembrane region" description="Helical" evidence="8">
    <location>
        <begin position="110"/>
        <end position="130"/>
    </location>
</feature>
<evidence type="ECO:0000256" key="4">
    <source>
        <dbReference type="ARBA" id="ARBA00022692"/>
    </source>
</evidence>
<feature type="transmembrane region" description="Helical" evidence="8">
    <location>
        <begin position="208"/>
        <end position="229"/>
    </location>
</feature>
<evidence type="ECO:0000256" key="5">
    <source>
        <dbReference type="ARBA" id="ARBA00022989"/>
    </source>
</evidence>
<keyword evidence="4 8" id="KW-0812">Transmembrane</keyword>
<feature type="transmembrane region" description="Helical" evidence="8">
    <location>
        <begin position="150"/>
        <end position="166"/>
    </location>
</feature>
<keyword evidence="11" id="KW-1185">Reference proteome</keyword>
<dbReference type="PROSITE" id="PS01219">
    <property type="entry name" value="AMMONIUM_TRANSP"/>
    <property type="match status" value="1"/>
</dbReference>
<organism evidence="10 11">
    <name type="scientific">Gonapodya prolifera (strain JEL478)</name>
    <name type="common">Monoblepharis prolifera</name>
    <dbReference type="NCBI Taxonomy" id="1344416"/>
    <lineage>
        <taxon>Eukaryota</taxon>
        <taxon>Fungi</taxon>
        <taxon>Fungi incertae sedis</taxon>
        <taxon>Chytridiomycota</taxon>
        <taxon>Chytridiomycota incertae sedis</taxon>
        <taxon>Monoblepharidomycetes</taxon>
        <taxon>Monoblepharidales</taxon>
        <taxon>Gonapodyaceae</taxon>
        <taxon>Gonapodya</taxon>
    </lineage>
</organism>
<evidence type="ECO:0000313" key="10">
    <source>
        <dbReference type="EMBL" id="KXS17731.1"/>
    </source>
</evidence>
<dbReference type="SUPFAM" id="SSF111352">
    <property type="entry name" value="Ammonium transporter"/>
    <property type="match status" value="1"/>
</dbReference>
<dbReference type="GO" id="GO:0008519">
    <property type="term" value="F:ammonium channel activity"/>
    <property type="evidence" value="ECO:0007669"/>
    <property type="project" value="InterPro"/>
</dbReference>
<accession>A0A139ALT4</accession>
<reference evidence="10 11" key="1">
    <citation type="journal article" date="2015" name="Genome Biol. Evol.">
        <title>Phylogenomic analyses indicate that early fungi evolved digesting cell walls of algal ancestors of land plants.</title>
        <authorList>
            <person name="Chang Y."/>
            <person name="Wang S."/>
            <person name="Sekimoto S."/>
            <person name="Aerts A.L."/>
            <person name="Choi C."/>
            <person name="Clum A."/>
            <person name="LaButti K.M."/>
            <person name="Lindquist E.A."/>
            <person name="Yee Ngan C."/>
            <person name="Ohm R.A."/>
            <person name="Salamov A.A."/>
            <person name="Grigoriev I.V."/>
            <person name="Spatafora J.W."/>
            <person name="Berbee M.L."/>
        </authorList>
    </citation>
    <scope>NUCLEOTIDE SEQUENCE [LARGE SCALE GENOMIC DNA]</scope>
    <source>
        <strain evidence="10 11">JEL478</strain>
    </source>
</reference>
<dbReference type="EMBL" id="KQ965745">
    <property type="protein sequence ID" value="KXS17731.1"/>
    <property type="molecule type" value="Genomic_DNA"/>
</dbReference>
<dbReference type="AlphaFoldDB" id="A0A139ALT4"/>
<feature type="transmembrane region" description="Helical" evidence="8">
    <location>
        <begin position="259"/>
        <end position="280"/>
    </location>
</feature>
<dbReference type="InterPro" id="IPR018047">
    <property type="entry name" value="Ammonium_transpt_CS"/>
</dbReference>